<accession>A0A5J9TKG1</accession>
<dbReference type="AlphaFoldDB" id="A0A5J9TKG1"/>
<keyword evidence="3" id="KW-1185">Reference proteome</keyword>
<evidence type="ECO:0000313" key="2">
    <source>
        <dbReference type="EMBL" id="TVU11869.1"/>
    </source>
</evidence>
<feature type="region of interest" description="Disordered" evidence="1">
    <location>
        <begin position="1"/>
        <end position="21"/>
    </location>
</feature>
<dbReference type="Gramene" id="TVU11869">
    <property type="protein sequence ID" value="TVU11869"/>
    <property type="gene ID" value="EJB05_45478"/>
</dbReference>
<proteinExistence type="predicted"/>
<feature type="compositionally biased region" description="Polar residues" evidence="1">
    <location>
        <begin position="11"/>
        <end position="21"/>
    </location>
</feature>
<comment type="caution">
    <text evidence="2">The sequence shown here is derived from an EMBL/GenBank/DDBJ whole genome shotgun (WGS) entry which is preliminary data.</text>
</comment>
<gene>
    <name evidence="2" type="ORF">EJB05_45478</name>
</gene>
<sequence length="124" mass="14011">MGQEVIRSEGGCTSTQNTSFPEVTKTEIDTSKLNDVSSPCRESERFGAEYSVIQNRGSSVIQNRGQFDGIVDQSIMSGRSNTFWSCLECAAWGQEKKIQEMFAPLIMQDACTFSEEWKSSRRRY</sequence>
<dbReference type="Proteomes" id="UP000324897">
    <property type="component" value="Chromosome 3"/>
</dbReference>
<protein>
    <submittedName>
        <fullName evidence="2">Uncharacterized protein</fullName>
    </submittedName>
</protein>
<reference evidence="2 3" key="1">
    <citation type="journal article" date="2019" name="Sci. Rep.">
        <title>A high-quality genome of Eragrostis curvula grass provides insights into Poaceae evolution and supports new strategies to enhance forage quality.</title>
        <authorList>
            <person name="Carballo J."/>
            <person name="Santos B.A.C.M."/>
            <person name="Zappacosta D."/>
            <person name="Garbus I."/>
            <person name="Selva J.P."/>
            <person name="Gallo C.A."/>
            <person name="Diaz A."/>
            <person name="Albertini E."/>
            <person name="Caccamo M."/>
            <person name="Echenique V."/>
        </authorList>
    </citation>
    <scope>NUCLEOTIDE SEQUENCE [LARGE SCALE GENOMIC DNA]</scope>
    <source>
        <strain evidence="3">cv. Victoria</strain>
        <tissue evidence="2">Leaf</tissue>
    </source>
</reference>
<evidence type="ECO:0000313" key="3">
    <source>
        <dbReference type="Proteomes" id="UP000324897"/>
    </source>
</evidence>
<organism evidence="2 3">
    <name type="scientific">Eragrostis curvula</name>
    <name type="common">weeping love grass</name>
    <dbReference type="NCBI Taxonomy" id="38414"/>
    <lineage>
        <taxon>Eukaryota</taxon>
        <taxon>Viridiplantae</taxon>
        <taxon>Streptophyta</taxon>
        <taxon>Embryophyta</taxon>
        <taxon>Tracheophyta</taxon>
        <taxon>Spermatophyta</taxon>
        <taxon>Magnoliopsida</taxon>
        <taxon>Liliopsida</taxon>
        <taxon>Poales</taxon>
        <taxon>Poaceae</taxon>
        <taxon>PACMAD clade</taxon>
        <taxon>Chloridoideae</taxon>
        <taxon>Eragrostideae</taxon>
        <taxon>Eragrostidinae</taxon>
        <taxon>Eragrostis</taxon>
    </lineage>
</organism>
<evidence type="ECO:0000256" key="1">
    <source>
        <dbReference type="SAM" id="MobiDB-lite"/>
    </source>
</evidence>
<name>A0A5J9TKG1_9POAL</name>
<dbReference type="EMBL" id="RWGY01000039">
    <property type="protein sequence ID" value="TVU11869.1"/>
    <property type="molecule type" value="Genomic_DNA"/>
</dbReference>